<keyword evidence="4" id="KW-0288">FMN</keyword>
<evidence type="ECO:0000256" key="5">
    <source>
        <dbReference type="ARBA" id="ARBA00023002"/>
    </source>
</evidence>
<dbReference type="AlphaFoldDB" id="A0A4D6XCT3"/>
<dbReference type="Proteomes" id="UP000298551">
    <property type="component" value="Chromosome"/>
</dbReference>
<feature type="domain" description="Nitroreductase" evidence="6">
    <location>
        <begin position="14"/>
        <end position="204"/>
    </location>
</feature>
<dbReference type="CDD" id="cd02136">
    <property type="entry name" value="PnbA_NfnB-like"/>
    <property type="match status" value="1"/>
</dbReference>
<evidence type="ECO:0000256" key="3">
    <source>
        <dbReference type="ARBA" id="ARBA00022630"/>
    </source>
</evidence>
<evidence type="ECO:0000256" key="2">
    <source>
        <dbReference type="ARBA" id="ARBA00007118"/>
    </source>
</evidence>
<dbReference type="PANTHER" id="PTHR43673:SF2">
    <property type="entry name" value="NITROREDUCTASE"/>
    <property type="match status" value="1"/>
</dbReference>
<keyword evidence="3" id="KW-0285">Flavoprotein</keyword>
<evidence type="ECO:0000256" key="4">
    <source>
        <dbReference type="ARBA" id="ARBA00022643"/>
    </source>
</evidence>
<gene>
    <name evidence="7" type="ORF">E6B08_14430</name>
</gene>
<dbReference type="OrthoDB" id="9784375at2"/>
<sequence length="229" mass="25744">MSEYTLSVLDAVHSRCSIRAFRPDPVERSVLEQILAAAAWAPSGSNIQPWKVHVLTGSSKQALTRKILATLDDAEENARHSEVHAYYPTQWKPPYIDRRRALGWGLYSLLGITRQDTAAMQAQHARNFQFFDAPVGLMFTLDSCMERGSWLDFGMFLQNVMLVAKAFGLDTCPQAAFNRYHRIVAEHLELPADELLVCGMSLGYADPDKVENGLARERAGLESFVRFHS</sequence>
<proteinExistence type="inferred from homology"/>
<evidence type="ECO:0000259" key="6">
    <source>
        <dbReference type="Pfam" id="PF00881"/>
    </source>
</evidence>
<comment type="cofactor">
    <cofactor evidence="1">
        <name>FMN</name>
        <dbReference type="ChEBI" id="CHEBI:58210"/>
    </cofactor>
</comment>
<dbReference type="EMBL" id="CP039371">
    <property type="protein sequence ID" value="QCI12488.1"/>
    <property type="molecule type" value="Genomic_DNA"/>
</dbReference>
<evidence type="ECO:0000313" key="8">
    <source>
        <dbReference type="Proteomes" id="UP000298551"/>
    </source>
</evidence>
<dbReference type="GO" id="GO:0016491">
    <property type="term" value="F:oxidoreductase activity"/>
    <property type="evidence" value="ECO:0007669"/>
    <property type="project" value="UniProtKB-KW"/>
</dbReference>
<dbReference type="SUPFAM" id="SSF55469">
    <property type="entry name" value="FMN-dependent nitroreductase-like"/>
    <property type="match status" value="1"/>
</dbReference>
<dbReference type="Gene3D" id="3.40.109.10">
    <property type="entry name" value="NADH Oxidase"/>
    <property type="match status" value="1"/>
</dbReference>
<comment type="similarity">
    <text evidence="2">Belongs to the nitroreductase family.</text>
</comment>
<dbReference type="Pfam" id="PF00881">
    <property type="entry name" value="Nitroreductase"/>
    <property type="match status" value="1"/>
</dbReference>
<evidence type="ECO:0000313" key="7">
    <source>
        <dbReference type="EMBL" id="QCI12488.1"/>
    </source>
</evidence>
<name>A0A4D6XCT3_PSEPU</name>
<protein>
    <submittedName>
        <fullName evidence="7">Nitroreductase</fullName>
    </submittedName>
</protein>
<organism evidence="7 8">
    <name type="scientific">Pseudomonas putida</name>
    <name type="common">Arthrobacter siderocapsulatus</name>
    <dbReference type="NCBI Taxonomy" id="303"/>
    <lineage>
        <taxon>Bacteria</taxon>
        <taxon>Pseudomonadati</taxon>
        <taxon>Pseudomonadota</taxon>
        <taxon>Gammaproteobacteria</taxon>
        <taxon>Pseudomonadales</taxon>
        <taxon>Pseudomonadaceae</taxon>
        <taxon>Pseudomonas</taxon>
    </lineage>
</organism>
<dbReference type="InterPro" id="IPR000415">
    <property type="entry name" value="Nitroreductase-like"/>
</dbReference>
<dbReference type="PANTHER" id="PTHR43673">
    <property type="entry name" value="NAD(P)H NITROREDUCTASE YDGI-RELATED"/>
    <property type="match status" value="1"/>
</dbReference>
<dbReference type="InterPro" id="IPR029479">
    <property type="entry name" value="Nitroreductase"/>
</dbReference>
<dbReference type="RefSeq" id="WP_136914645.1">
    <property type="nucleotide sequence ID" value="NZ_CP039371.1"/>
</dbReference>
<evidence type="ECO:0000256" key="1">
    <source>
        <dbReference type="ARBA" id="ARBA00001917"/>
    </source>
</evidence>
<keyword evidence="5" id="KW-0560">Oxidoreductase</keyword>
<accession>A0A4D6XCT3</accession>
<reference evidence="8" key="1">
    <citation type="submission" date="2019-04" db="EMBL/GenBank/DDBJ databases">
        <title>Genome sequence of Pseudomonas putida 1290, an auxin catabolizing strain.</title>
        <authorList>
            <person name="Laird T.S."/>
            <person name="Leveau J.H.J."/>
        </authorList>
    </citation>
    <scope>NUCLEOTIDE SEQUENCE [LARGE SCALE GENOMIC DNA]</scope>
    <source>
        <strain evidence="8">1290</strain>
    </source>
</reference>